<accession>A0A1A9I0X6</accession>
<feature type="domain" description="HTH cro/C1-type" evidence="1">
    <location>
        <begin position="1"/>
        <end position="47"/>
    </location>
</feature>
<dbReference type="OrthoDB" id="1359946at2"/>
<dbReference type="InterPro" id="IPR010982">
    <property type="entry name" value="Lambda_DNA-bd_dom_sf"/>
</dbReference>
<keyword evidence="3" id="KW-1185">Reference proteome</keyword>
<reference evidence="2 3" key="1">
    <citation type="submission" date="2016-05" db="EMBL/GenBank/DDBJ databases">
        <title>Niabella ginsenosidivorans BS26 whole genome sequencing.</title>
        <authorList>
            <person name="Im W.T."/>
            <person name="Siddiqi M.Z."/>
        </authorList>
    </citation>
    <scope>NUCLEOTIDE SEQUENCE [LARGE SCALE GENOMIC DNA]</scope>
    <source>
        <strain evidence="2 3">BS26</strain>
    </source>
</reference>
<evidence type="ECO:0000313" key="2">
    <source>
        <dbReference type="EMBL" id="ANH80985.1"/>
    </source>
</evidence>
<sequence length="185" mass="21184">MKLLRIQLQLSQRELATLINVSRSTITMYEKGWRNLPSEAMIKLLQLEALHQQLLLKKALSSRQLQTFLQPRMQKVEKALNAHAQRAAADATRVAYKLTQMQEHYAQLHQKLAFIHHLMEAATPGSRQLSRLQDMEENVLEAMSSCSPDRQLLVQYKLSLLKARQQAALRIKDAARQGGADVKLY</sequence>
<name>A0A1A9I0X6_9BACT</name>
<dbReference type="InterPro" id="IPR001387">
    <property type="entry name" value="Cro/C1-type_HTH"/>
</dbReference>
<dbReference type="PROSITE" id="PS50943">
    <property type="entry name" value="HTH_CROC1"/>
    <property type="match status" value="1"/>
</dbReference>
<proteinExistence type="predicted"/>
<organism evidence="2 3">
    <name type="scientific">Niabella ginsenosidivorans</name>
    <dbReference type="NCBI Taxonomy" id="1176587"/>
    <lineage>
        <taxon>Bacteria</taxon>
        <taxon>Pseudomonadati</taxon>
        <taxon>Bacteroidota</taxon>
        <taxon>Chitinophagia</taxon>
        <taxon>Chitinophagales</taxon>
        <taxon>Chitinophagaceae</taxon>
        <taxon>Niabella</taxon>
    </lineage>
</organism>
<dbReference type="GO" id="GO:0003677">
    <property type="term" value="F:DNA binding"/>
    <property type="evidence" value="ECO:0007669"/>
    <property type="project" value="InterPro"/>
</dbReference>
<dbReference type="KEGG" id="nia:A8C56_08335"/>
<dbReference type="Pfam" id="PF01381">
    <property type="entry name" value="HTH_3"/>
    <property type="match status" value="1"/>
</dbReference>
<dbReference type="SUPFAM" id="SSF47413">
    <property type="entry name" value="lambda repressor-like DNA-binding domains"/>
    <property type="match status" value="1"/>
</dbReference>
<evidence type="ECO:0000259" key="1">
    <source>
        <dbReference type="PROSITE" id="PS50943"/>
    </source>
</evidence>
<dbReference type="AlphaFoldDB" id="A0A1A9I0X6"/>
<dbReference type="CDD" id="cd00093">
    <property type="entry name" value="HTH_XRE"/>
    <property type="match status" value="1"/>
</dbReference>
<protein>
    <recommendedName>
        <fullName evidence="1">HTH cro/C1-type domain-containing protein</fullName>
    </recommendedName>
</protein>
<evidence type="ECO:0000313" key="3">
    <source>
        <dbReference type="Proteomes" id="UP000077667"/>
    </source>
</evidence>
<dbReference type="Proteomes" id="UP000077667">
    <property type="component" value="Chromosome"/>
</dbReference>
<gene>
    <name evidence="2" type="ORF">A8C56_08335</name>
</gene>
<dbReference type="EMBL" id="CP015772">
    <property type="protein sequence ID" value="ANH80985.1"/>
    <property type="molecule type" value="Genomic_DNA"/>
</dbReference>
<dbReference type="Gene3D" id="1.10.260.40">
    <property type="entry name" value="lambda repressor-like DNA-binding domains"/>
    <property type="match status" value="1"/>
</dbReference>
<dbReference type="RefSeq" id="WP_067754422.1">
    <property type="nucleotide sequence ID" value="NZ_CP015772.1"/>
</dbReference>